<dbReference type="EMBL" id="CP117811">
    <property type="protein sequence ID" value="WDE97318.1"/>
    <property type="molecule type" value="Genomic_DNA"/>
</dbReference>
<name>A0ABY7VZ40_9BACT</name>
<feature type="domain" description="Sialate O-acetylesterase" evidence="3">
    <location>
        <begin position="50"/>
        <end position="124"/>
    </location>
</feature>
<evidence type="ECO:0000256" key="1">
    <source>
        <dbReference type="ARBA" id="ARBA00022801"/>
    </source>
</evidence>
<dbReference type="InterPro" id="IPR036514">
    <property type="entry name" value="SGNH_hydro_sf"/>
</dbReference>
<evidence type="ECO:0000313" key="4">
    <source>
        <dbReference type="EMBL" id="WDE97318.1"/>
    </source>
</evidence>
<evidence type="ECO:0000313" key="5">
    <source>
        <dbReference type="Proteomes" id="UP001214250"/>
    </source>
</evidence>
<proteinExistence type="predicted"/>
<dbReference type="Proteomes" id="UP001214250">
    <property type="component" value="Chromosome 1"/>
</dbReference>
<dbReference type="Gene3D" id="3.40.50.1110">
    <property type="entry name" value="SGNH hydrolase"/>
    <property type="match status" value="1"/>
</dbReference>
<protein>
    <submittedName>
        <fullName evidence="4">Sialate O-acetylesterase</fullName>
    </submittedName>
</protein>
<dbReference type="InterPro" id="IPR005181">
    <property type="entry name" value="SASA"/>
</dbReference>
<reference evidence="4 5" key="1">
    <citation type="submission" date="2023-02" db="EMBL/GenBank/DDBJ databases">
        <title>Genome sequence of Lentisphaera profundi SAORIC-696.</title>
        <authorList>
            <person name="Kim e."/>
            <person name="Cho J.-C."/>
            <person name="Choi A."/>
            <person name="Kang I."/>
        </authorList>
    </citation>
    <scope>NUCLEOTIDE SEQUENCE [LARGE SCALE GENOMIC DNA]</scope>
    <source>
        <strain evidence="4 5">SAORIC-696</strain>
    </source>
</reference>
<feature type="chain" id="PRO_5046369358" evidence="2">
    <location>
        <begin position="25"/>
        <end position="136"/>
    </location>
</feature>
<organism evidence="4 5">
    <name type="scientific">Lentisphaera profundi</name>
    <dbReference type="NCBI Taxonomy" id="1658616"/>
    <lineage>
        <taxon>Bacteria</taxon>
        <taxon>Pseudomonadati</taxon>
        <taxon>Lentisphaerota</taxon>
        <taxon>Lentisphaeria</taxon>
        <taxon>Lentisphaerales</taxon>
        <taxon>Lentisphaeraceae</taxon>
        <taxon>Lentisphaera</taxon>
    </lineage>
</organism>
<sequence>MNYKFIKVTVLALLCAVSFEHLFAQGSQGGAKQQPLNEVDFSVFSKDESMDIFLLVGQSNMKGRGAIEMKPETNNRNVFFHSKQRSWYISRDPLHAQGVPDLLDGKDKAGTGPAMSFAKTLFEKIQIFPRLLFLRP</sequence>
<dbReference type="Pfam" id="PF03629">
    <property type="entry name" value="SASA"/>
    <property type="match status" value="1"/>
</dbReference>
<keyword evidence="5" id="KW-1185">Reference proteome</keyword>
<feature type="signal peptide" evidence="2">
    <location>
        <begin position="1"/>
        <end position="24"/>
    </location>
</feature>
<keyword evidence="2" id="KW-0732">Signal</keyword>
<accession>A0ABY7VZ40</accession>
<gene>
    <name evidence="4" type="ORF">PQO03_05050</name>
</gene>
<dbReference type="RefSeq" id="WP_274151635.1">
    <property type="nucleotide sequence ID" value="NZ_CP117811.1"/>
</dbReference>
<keyword evidence="1" id="KW-0378">Hydrolase</keyword>
<evidence type="ECO:0000259" key="3">
    <source>
        <dbReference type="Pfam" id="PF03629"/>
    </source>
</evidence>
<dbReference type="SUPFAM" id="SSF52266">
    <property type="entry name" value="SGNH hydrolase"/>
    <property type="match status" value="1"/>
</dbReference>
<evidence type="ECO:0000256" key="2">
    <source>
        <dbReference type="SAM" id="SignalP"/>
    </source>
</evidence>